<evidence type="ECO:0000256" key="4">
    <source>
        <dbReference type="SAM" id="MobiDB-lite"/>
    </source>
</evidence>
<dbReference type="HOGENOM" id="CLU_025051_0_0_7"/>
<dbReference type="KEGG" id="hoh:Hoch_6754"/>
<dbReference type="Gene3D" id="2.130.10.130">
    <property type="entry name" value="Integrin alpha, N-terminal"/>
    <property type="match status" value="3"/>
</dbReference>
<feature type="domain" description="Cadherin-like beta-sandwich-like" evidence="5">
    <location>
        <begin position="92"/>
        <end position="179"/>
    </location>
</feature>
<proteinExistence type="predicted"/>
<dbReference type="InterPro" id="IPR028994">
    <property type="entry name" value="Integrin_alpha_N"/>
</dbReference>
<reference evidence="6 7" key="1">
    <citation type="journal article" date="2010" name="Stand. Genomic Sci.">
        <title>Complete genome sequence of Haliangium ochraceum type strain (SMP-2).</title>
        <authorList>
            <consortium name="US DOE Joint Genome Institute (JGI-PGF)"/>
            <person name="Ivanova N."/>
            <person name="Daum C."/>
            <person name="Lang E."/>
            <person name="Abt B."/>
            <person name="Kopitz M."/>
            <person name="Saunders E."/>
            <person name="Lapidus A."/>
            <person name="Lucas S."/>
            <person name="Glavina Del Rio T."/>
            <person name="Nolan M."/>
            <person name="Tice H."/>
            <person name="Copeland A."/>
            <person name="Cheng J.F."/>
            <person name="Chen F."/>
            <person name="Bruce D."/>
            <person name="Goodwin L."/>
            <person name="Pitluck S."/>
            <person name="Mavromatis K."/>
            <person name="Pati A."/>
            <person name="Mikhailova N."/>
            <person name="Chen A."/>
            <person name="Palaniappan K."/>
            <person name="Land M."/>
            <person name="Hauser L."/>
            <person name="Chang Y.J."/>
            <person name="Jeffries C.D."/>
            <person name="Detter J.C."/>
            <person name="Brettin T."/>
            <person name="Rohde M."/>
            <person name="Goker M."/>
            <person name="Bristow J."/>
            <person name="Markowitz V."/>
            <person name="Eisen J.A."/>
            <person name="Hugenholtz P."/>
            <person name="Kyrpides N.C."/>
            <person name="Klenk H.P."/>
        </authorList>
    </citation>
    <scope>NUCLEOTIDE SEQUENCE [LARGE SCALE GENOMIC DNA]</scope>
    <source>
        <strain evidence="7">DSM 14365 / CIP 107738 / JCM 11303 / AJ 13395 / SMP-2</strain>
    </source>
</reference>
<dbReference type="EMBL" id="CP001804">
    <property type="protein sequence ID" value="ACY19218.1"/>
    <property type="molecule type" value="Genomic_DNA"/>
</dbReference>
<dbReference type="PANTHER" id="PTHR36220:SF1">
    <property type="entry name" value="GAMMA TUBULIN COMPLEX COMPONENT C-TERMINAL DOMAIN-CONTAINING PROTEIN"/>
    <property type="match status" value="1"/>
</dbReference>
<dbReference type="Pfam" id="PF14312">
    <property type="entry name" value="FG-GAP_2"/>
    <property type="match status" value="6"/>
</dbReference>
<dbReference type="PROSITE" id="PS51257">
    <property type="entry name" value="PROKAR_LIPOPROTEIN"/>
    <property type="match status" value="1"/>
</dbReference>
<evidence type="ECO:0000313" key="7">
    <source>
        <dbReference type="Proteomes" id="UP000001880"/>
    </source>
</evidence>
<dbReference type="InterPro" id="IPR025883">
    <property type="entry name" value="Cadherin-like_domain"/>
</dbReference>
<dbReference type="AlphaFoldDB" id="D0LT82"/>
<dbReference type="SMART" id="SM00191">
    <property type="entry name" value="Int_alpha"/>
    <property type="match status" value="4"/>
</dbReference>
<evidence type="ECO:0000256" key="2">
    <source>
        <dbReference type="ARBA" id="ARBA00022737"/>
    </source>
</evidence>
<keyword evidence="3" id="KW-0325">Glycoprotein</keyword>
<evidence type="ECO:0000259" key="5">
    <source>
        <dbReference type="Pfam" id="PF12733"/>
    </source>
</evidence>
<gene>
    <name evidence="6" type="ordered locus">Hoch_6754</name>
</gene>
<dbReference type="InterPro" id="IPR013517">
    <property type="entry name" value="FG-GAP"/>
</dbReference>
<name>D0LT82_HALO1</name>
<keyword evidence="1" id="KW-0732">Signal</keyword>
<evidence type="ECO:0000256" key="3">
    <source>
        <dbReference type="ARBA" id="ARBA00023180"/>
    </source>
</evidence>
<keyword evidence="2" id="KW-0677">Repeat</keyword>
<protein>
    <submittedName>
        <fullName evidence="6">Integrin alpha beta-propellor repeat protein</fullName>
    </submittedName>
</protein>
<sequence length="627" mass="65312">MPVNRLREAIASSARAGRPARLCWMSALAVAAVSCFEPSYPAGNPCAADGWCPPQQTCINDICHAPGWQPPPPPDAAPDAPPDAGLGLLASLQASAGQLVPAFSPERFTYELRVSPMIADVRWTLSADAVDAVIRVDDGPIEDGVSRPTPIAEGGPPTVVEISVSTPEQGETSEYLITLRPDLGVQQTEFLKAINPGDSDFFGFSVATSGDFVAVGATGESSSDPTDPLDNGSPNSGAVYVFQRRGDAWLDEVSYLKAGSIGAEDEFGLAVAMDGDILAVGVYGDDSATNNPENGNASESGAVYMFRHDGERWQPDGYLKAPAGEIRADARFGLSVAVRGDVLVVGAPGDKNSPPGTICDQTPSTVDPGAAYVFRRGPSGWDFEDTLVRDDPDPSDRFGYSVAIAEGQAVVSAPCEDSNATGIDGDSSDNSSVNSGAVYVFQSDGIEWTQAAYLKAEVESEGDEFGNQVAGHNLLVVGVRLEDSSGSASPGGELATNSGAAYVFGLEETAWQQRAYLKAPPPTANNQYGASVATAGPRVAVGEPLYDNGGLDDAGRAHVYLCTDACSLISSLTPDEFDDQDEFGRGLALSSDTLVVGIPFDDSNGAWPEPRPGDNARPQSGAAAVFQ</sequence>
<dbReference type="Proteomes" id="UP000001880">
    <property type="component" value="Chromosome"/>
</dbReference>
<organism evidence="6 7">
    <name type="scientific">Haliangium ochraceum (strain DSM 14365 / JCM 11303 / SMP-2)</name>
    <dbReference type="NCBI Taxonomy" id="502025"/>
    <lineage>
        <taxon>Bacteria</taxon>
        <taxon>Pseudomonadati</taxon>
        <taxon>Myxococcota</taxon>
        <taxon>Polyangia</taxon>
        <taxon>Haliangiales</taxon>
        <taxon>Kofleriaceae</taxon>
        <taxon>Haliangium</taxon>
    </lineage>
</organism>
<dbReference type="PANTHER" id="PTHR36220">
    <property type="entry name" value="UNNAMED PRODUCT"/>
    <property type="match status" value="1"/>
</dbReference>
<dbReference type="STRING" id="502025.Hoch_6754"/>
<dbReference type="InterPro" id="IPR013519">
    <property type="entry name" value="Int_alpha_beta-p"/>
</dbReference>
<evidence type="ECO:0000313" key="6">
    <source>
        <dbReference type="EMBL" id="ACY19218.1"/>
    </source>
</evidence>
<keyword evidence="7" id="KW-1185">Reference proteome</keyword>
<evidence type="ECO:0000256" key="1">
    <source>
        <dbReference type="ARBA" id="ARBA00022729"/>
    </source>
</evidence>
<keyword evidence="6" id="KW-0401">Integrin</keyword>
<dbReference type="SUPFAM" id="SSF69318">
    <property type="entry name" value="Integrin alpha N-terminal domain"/>
    <property type="match status" value="1"/>
</dbReference>
<accession>D0LT82</accession>
<feature type="region of interest" description="Disordered" evidence="4">
    <location>
        <begin position="601"/>
        <end position="627"/>
    </location>
</feature>
<dbReference type="Pfam" id="PF12733">
    <property type="entry name" value="Cadherin-like"/>
    <property type="match status" value="1"/>
</dbReference>
<dbReference type="eggNOG" id="COG2304">
    <property type="taxonomic scope" value="Bacteria"/>
</dbReference>
<dbReference type="GO" id="GO:0007229">
    <property type="term" value="P:integrin-mediated signaling pathway"/>
    <property type="evidence" value="ECO:0007669"/>
    <property type="project" value="UniProtKB-KW"/>
</dbReference>